<dbReference type="InterPro" id="IPR004114">
    <property type="entry name" value="THUMP_dom"/>
</dbReference>
<evidence type="ECO:0000256" key="2">
    <source>
        <dbReference type="ARBA" id="ARBA00022679"/>
    </source>
</evidence>
<dbReference type="InterPro" id="IPR054170">
    <property type="entry name" value="RlmL_1st"/>
</dbReference>
<organism evidence="5 6">
    <name type="scientific">Agaribacillus aureus</name>
    <dbReference type="NCBI Taxonomy" id="3051825"/>
    <lineage>
        <taxon>Bacteria</taxon>
        <taxon>Pseudomonadati</taxon>
        <taxon>Bacteroidota</taxon>
        <taxon>Cytophagia</taxon>
        <taxon>Cytophagales</taxon>
        <taxon>Splendidivirgaceae</taxon>
        <taxon>Agaribacillus</taxon>
    </lineage>
</organism>
<protein>
    <submittedName>
        <fullName evidence="5">Class I SAM-dependent RNA methyltransferase</fullName>
    </submittedName>
</protein>
<dbReference type="Pfam" id="PF01170">
    <property type="entry name" value="UPF0020"/>
    <property type="match status" value="1"/>
</dbReference>
<dbReference type="RefSeq" id="WP_346756981.1">
    <property type="nucleotide sequence ID" value="NZ_JAUJEB010000001.1"/>
</dbReference>
<dbReference type="PROSITE" id="PS51165">
    <property type="entry name" value="THUMP"/>
    <property type="match status" value="1"/>
</dbReference>
<dbReference type="Pfam" id="PF02926">
    <property type="entry name" value="THUMP"/>
    <property type="match status" value="1"/>
</dbReference>
<dbReference type="InterPro" id="IPR029063">
    <property type="entry name" value="SAM-dependent_MTases_sf"/>
</dbReference>
<comment type="caution">
    <text evidence="5">The sequence shown here is derived from an EMBL/GenBank/DDBJ whole genome shotgun (WGS) entry which is preliminary data.</text>
</comment>
<dbReference type="GO" id="GO:0032259">
    <property type="term" value="P:methylation"/>
    <property type="evidence" value="ECO:0007669"/>
    <property type="project" value="UniProtKB-KW"/>
</dbReference>
<dbReference type="InterPro" id="IPR000241">
    <property type="entry name" value="RlmKL-like_Mtase"/>
</dbReference>
<reference evidence="5" key="1">
    <citation type="submission" date="2023-06" db="EMBL/GenBank/DDBJ databases">
        <title>Genomic of Agaribacillus aureum.</title>
        <authorList>
            <person name="Wang G."/>
        </authorList>
    </citation>
    <scope>NUCLEOTIDE SEQUENCE</scope>
    <source>
        <strain evidence="5">BMA12</strain>
    </source>
</reference>
<dbReference type="EMBL" id="JAUJEB010000001">
    <property type="protein sequence ID" value="MDN5211651.1"/>
    <property type="molecule type" value="Genomic_DNA"/>
</dbReference>
<dbReference type="SUPFAM" id="SSF53335">
    <property type="entry name" value="S-adenosyl-L-methionine-dependent methyltransferases"/>
    <property type="match status" value="1"/>
</dbReference>
<keyword evidence="3" id="KW-0694">RNA-binding</keyword>
<dbReference type="CDD" id="cd11715">
    <property type="entry name" value="THUMP_AdoMetMT"/>
    <property type="match status" value="1"/>
</dbReference>
<feature type="domain" description="THUMP" evidence="4">
    <location>
        <begin position="46"/>
        <end position="157"/>
    </location>
</feature>
<accession>A0ABT8L334</accession>
<dbReference type="Gene3D" id="3.30.2130.30">
    <property type="match status" value="1"/>
</dbReference>
<gene>
    <name evidence="5" type="ORF">QQ020_06305</name>
</gene>
<dbReference type="PANTHER" id="PTHR47313">
    <property type="entry name" value="RIBOSOMAL RNA LARGE SUBUNIT METHYLTRANSFERASE K/L"/>
    <property type="match status" value="1"/>
</dbReference>
<dbReference type="SMART" id="SM00981">
    <property type="entry name" value="THUMP"/>
    <property type="match status" value="1"/>
</dbReference>
<evidence type="ECO:0000256" key="1">
    <source>
        <dbReference type="ARBA" id="ARBA00022603"/>
    </source>
</evidence>
<proteinExistence type="predicted"/>
<keyword evidence="1 5" id="KW-0489">Methyltransferase</keyword>
<name>A0ABT8L334_9BACT</name>
<dbReference type="Proteomes" id="UP001172083">
    <property type="component" value="Unassembled WGS sequence"/>
</dbReference>
<keyword evidence="6" id="KW-1185">Reference proteome</keyword>
<evidence type="ECO:0000313" key="6">
    <source>
        <dbReference type="Proteomes" id="UP001172083"/>
    </source>
</evidence>
<evidence type="ECO:0000259" key="4">
    <source>
        <dbReference type="PROSITE" id="PS51165"/>
    </source>
</evidence>
<dbReference type="Pfam" id="PF22020">
    <property type="entry name" value="RlmL_1st"/>
    <property type="match status" value="1"/>
</dbReference>
<dbReference type="GO" id="GO:0008168">
    <property type="term" value="F:methyltransferase activity"/>
    <property type="evidence" value="ECO:0007669"/>
    <property type="project" value="UniProtKB-KW"/>
</dbReference>
<evidence type="ECO:0000256" key="3">
    <source>
        <dbReference type="PROSITE-ProRule" id="PRU00529"/>
    </source>
</evidence>
<evidence type="ECO:0000313" key="5">
    <source>
        <dbReference type="EMBL" id="MDN5211651.1"/>
    </source>
</evidence>
<dbReference type="PANTHER" id="PTHR47313:SF1">
    <property type="entry name" value="RIBOSOMAL RNA LARGE SUBUNIT METHYLTRANSFERASE K_L"/>
    <property type="match status" value="1"/>
</dbReference>
<keyword evidence="2" id="KW-0808">Transferase</keyword>
<dbReference type="Gene3D" id="3.40.50.150">
    <property type="entry name" value="Vaccinia Virus protein VP39"/>
    <property type="match status" value="1"/>
</dbReference>
<sequence length="386" mass="43138">MIASSKIVITCGKEIPRILSRELTDLGYKIESENKLDVTITGTFEDCLFLNMHLRTAHRVLFLISAFKAYNPDKLYKNIKAIPWEKYLHPDGYISISSYVHNEHIRDTRFANLRVKDGIADRMTSKMGRRPDSGPDRNQAVLFLHWVGDKAAIYFDTSGETIAKHNYRKMPYAAPLMESLASAIILSTKWGGEGHFINPMCGSGTLAIEAALMGLNIAPGLSRANFGFMHLKTYNAGTWKKIKLEAHKKIRNKLSGKIIATDISAKALNAATTNARVAEVEDLIQFEKADFSKTTIPEGDGIVILNPAYGERIGEAEQLIPVYSGIGDFFKNRCSGKTGYIFTGNAELGKKVGLRTRRKIPFYNAKIECRLLEYELYAGSRKEVSK</sequence>